<dbReference type="RefSeq" id="WP_126117694.1">
    <property type="nucleotide sequence ID" value="NZ_CP029610.1"/>
</dbReference>
<evidence type="ECO:0000313" key="1">
    <source>
        <dbReference type="EMBL" id="USU93794.1"/>
    </source>
</evidence>
<dbReference type="Proteomes" id="UP001055514">
    <property type="component" value="Chromosome"/>
</dbReference>
<proteinExistence type="predicted"/>
<organism evidence="1 2">
    <name type="scientific">Acinetobacter pittii</name>
    <name type="common">Acinetobacter genomosp. 3</name>
    <dbReference type="NCBI Taxonomy" id="48296"/>
    <lineage>
        <taxon>Bacteria</taxon>
        <taxon>Pseudomonadati</taxon>
        <taxon>Pseudomonadota</taxon>
        <taxon>Gammaproteobacteria</taxon>
        <taxon>Moraxellales</taxon>
        <taxon>Moraxellaceae</taxon>
        <taxon>Acinetobacter</taxon>
        <taxon>Acinetobacter calcoaceticus/baumannii complex</taxon>
    </lineage>
</organism>
<name>A0AAE9M7S6_ACIPI</name>
<gene>
    <name evidence="1" type="ORF">MWH18_15795</name>
</gene>
<dbReference type="AlphaFoldDB" id="A0AAE9M7S6"/>
<dbReference type="EMBL" id="CP095407">
    <property type="protein sequence ID" value="USU93794.1"/>
    <property type="molecule type" value="Genomic_DNA"/>
</dbReference>
<reference evidence="1" key="1">
    <citation type="submission" date="2022-04" db="EMBL/GenBank/DDBJ databases">
        <title>Emergence of ST220 Acinetobacter pittii strain in bloodstream infection, which co-producing chromosomal NDM-1 and OXA-820 carbapenemases.</title>
        <authorList>
            <person name="Tian C."/>
            <person name="Xing M."/>
            <person name="Fu L."/>
            <person name="Xia D."/>
        </authorList>
    </citation>
    <scope>NUCLEOTIDE SEQUENCE</scope>
    <source>
        <strain evidence="1">TCM</strain>
    </source>
</reference>
<sequence>MEKPTLETYKAFLEENKEKYGLVEYGFVNQQVVVFKFKRGCEANLKYLFHVRQKPESITGGRSETFEE</sequence>
<protein>
    <submittedName>
        <fullName evidence="1">Uncharacterized protein</fullName>
    </submittedName>
</protein>
<evidence type="ECO:0000313" key="2">
    <source>
        <dbReference type="Proteomes" id="UP001055514"/>
    </source>
</evidence>
<accession>A0AAE9M7S6</accession>